<feature type="chain" id="PRO_5004181909" description="Lipoprotein" evidence="1">
    <location>
        <begin position="24"/>
        <end position="145"/>
    </location>
</feature>
<proteinExistence type="predicted"/>
<dbReference type="PROSITE" id="PS51257">
    <property type="entry name" value="PROKAR_LIPOPROTEIN"/>
    <property type="match status" value="1"/>
</dbReference>
<dbReference type="HOGENOM" id="CLU_1863640_0_0_5"/>
<dbReference type="Proteomes" id="UP000001818">
    <property type="component" value="Chromosome"/>
</dbReference>
<gene>
    <name evidence="2" type="ordered locus">RPD_3235</name>
</gene>
<evidence type="ECO:0000313" key="2">
    <source>
        <dbReference type="EMBL" id="ABE40460.1"/>
    </source>
</evidence>
<dbReference type="KEGG" id="rpd:RPD_3235"/>
<feature type="signal peptide" evidence="1">
    <location>
        <begin position="1"/>
        <end position="23"/>
    </location>
</feature>
<sequence length="145" mass="15538" precursor="true">MRSHRPKSRAAPLTASIRRIAFALLAAASLSGCITSDDPGPSGDGGDAVQPFPANYRSEIPLFLRSYLNNPVGLRDAAMAEPVQRPVGGKVRFVSCVRFTLPSGKPQELAIVHVNGRLDRVVGNFQELCAGVVTAPFPELEKLSR</sequence>
<dbReference type="AlphaFoldDB" id="Q134M9"/>
<dbReference type="eggNOG" id="ENOG5030XXU">
    <property type="taxonomic scope" value="Bacteria"/>
</dbReference>
<accession>Q134M9</accession>
<evidence type="ECO:0000256" key="1">
    <source>
        <dbReference type="SAM" id="SignalP"/>
    </source>
</evidence>
<dbReference type="STRING" id="316057.RPD_3235"/>
<evidence type="ECO:0008006" key="4">
    <source>
        <dbReference type="Google" id="ProtNLM"/>
    </source>
</evidence>
<dbReference type="BioCyc" id="RPAL316057:RPD_RS16255-MONOMER"/>
<keyword evidence="1" id="KW-0732">Signal</keyword>
<name>Q134M9_RHOPS</name>
<organism evidence="2 3">
    <name type="scientific">Rhodopseudomonas palustris (strain BisB5)</name>
    <dbReference type="NCBI Taxonomy" id="316057"/>
    <lineage>
        <taxon>Bacteria</taxon>
        <taxon>Pseudomonadati</taxon>
        <taxon>Pseudomonadota</taxon>
        <taxon>Alphaproteobacteria</taxon>
        <taxon>Hyphomicrobiales</taxon>
        <taxon>Nitrobacteraceae</taxon>
        <taxon>Rhodopseudomonas</taxon>
    </lineage>
</organism>
<protein>
    <recommendedName>
        <fullName evidence="4">Lipoprotein</fullName>
    </recommendedName>
</protein>
<evidence type="ECO:0000313" key="3">
    <source>
        <dbReference type="Proteomes" id="UP000001818"/>
    </source>
</evidence>
<reference evidence="2 3" key="1">
    <citation type="submission" date="2006-03" db="EMBL/GenBank/DDBJ databases">
        <title>Complete sequence of Rhodopseudomonas palustris BisB5.</title>
        <authorList>
            <consortium name="US DOE Joint Genome Institute"/>
            <person name="Copeland A."/>
            <person name="Lucas S."/>
            <person name="Lapidus A."/>
            <person name="Barry K."/>
            <person name="Detter J.C."/>
            <person name="Glavina del Rio T."/>
            <person name="Hammon N."/>
            <person name="Israni S."/>
            <person name="Dalin E."/>
            <person name="Tice H."/>
            <person name="Pitluck S."/>
            <person name="Chain P."/>
            <person name="Malfatti S."/>
            <person name="Shin M."/>
            <person name="Vergez L."/>
            <person name="Schmutz J."/>
            <person name="Larimer F."/>
            <person name="Land M."/>
            <person name="Hauser L."/>
            <person name="Pelletier D.A."/>
            <person name="Kyrpides N."/>
            <person name="Lykidis A."/>
            <person name="Oda Y."/>
            <person name="Harwood C.S."/>
            <person name="Richardson P."/>
        </authorList>
    </citation>
    <scope>NUCLEOTIDE SEQUENCE [LARGE SCALE GENOMIC DNA]</scope>
    <source>
        <strain evidence="2 3">BisB5</strain>
    </source>
</reference>
<dbReference type="EMBL" id="CP000283">
    <property type="protein sequence ID" value="ABE40460.1"/>
    <property type="molecule type" value="Genomic_DNA"/>
</dbReference>